<dbReference type="InterPro" id="IPR038225">
    <property type="entry name" value="TagF_sf"/>
</dbReference>
<dbReference type="Pfam" id="PF09867">
    <property type="entry name" value="TagF_N"/>
    <property type="match status" value="1"/>
</dbReference>
<dbReference type="Gene3D" id="3.40.1730.10">
    <property type="entry name" value="pa0076 domain"/>
    <property type="match status" value="1"/>
</dbReference>
<sequence length="203" mass="21823">MSAGAGRAVAGFHGKLPLLGDFVQRRLPPEFVEPWDRACREAMAGMAGRSGDAWRMRCLASPVWRFALAARVCGQQPWIGAAALSSDRVGRIFPLVLAISPTPSANGWPRLPGATWFDTAEAVVREGRDNGSLADFDGAARALADPAGTAIPSWQVPEGEHMRSLWWRGPDPQAGVLLRGLPDGDDYLRSIDGIDAETHEEPA</sequence>
<protein>
    <submittedName>
        <fullName evidence="1">Type VI secretion system protein ImpM</fullName>
    </submittedName>
</protein>
<name>A0ABT9SYW4_9GAMM</name>
<dbReference type="RefSeq" id="WP_306850268.1">
    <property type="nucleotide sequence ID" value="NZ_JAUSSK010000003.1"/>
</dbReference>
<organism evidence="1 2">
    <name type="scientific">Luteibacter jiangsuensis</name>
    <dbReference type="NCBI Taxonomy" id="637577"/>
    <lineage>
        <taxon>Bacteria</taxon>
        <taxon>Pseudomonadati</taxon>
        <taxon>Pseudomonadota</taxon>
        <taxon>Gammaproteobacteria</taxon>
        <taxon>Lysobacterales</taxon>
        <taxon>Rhodanobacteraceae</taxon>
        <taxon>Luteibacter</taxon>
    </lineage>
</organism>
<reference evidence="1 2" key="1">
    <citation type="submission" date="2023-07" db="EMBL/GenBank/DDBJ databases">
        <title>Sorghum-associated microbial communities from plants grown in Nebraska, USA.</title>
        <authorList>
            <person name="Schachtman D."/>
        </authorList>
    </citation>
    <scope>NUCLEOTIDE SEQUENCE [LARGE SCALE GENOMIC DNA]</scope>
    <source>
        <strain evidence="1 2">CC60</strain>
    </source>
</reference>
<dbReference type="NCBIfam" id="TIGR03373">
    <property type="entry name" value="VI_minor_4"/>
    <property type="match status" value="1"/>
</dbReference>
<evidence type="ECO:0000313" key="2">
    <source>
        <dbReference type="Proteomes" id="UP001237737"/>
    </source>
</evidence>
<accession>A0ABT9SYW4</accession>
<dbReference type="InterPro" id="IPR017748">
    <property type="entry name" value="TagF"/>
</dbReference>
<dbReference type="Proteomes" id="UP001237737">
    <property type="component" value="Unassembled WGS sequence"/>
</dbReference>
<keyword evidence="2" id="KW-1185">Reference proteome</keyword>
<evidence type="ECO:0000313" key="1">
    <source>
        <dbReference type="EMBL" id="MDQ0010201.1"/>
    </source>
</evidence>
<dbReference type="EMBL" id="JAUSSK010000003">
    <property type="protein sequence ID" value="MDQ0010201.1"/>
    <property type="molecule type" value="Genomic_DNA"/>
</dbReference>
<comment type="caution">
    <text evidence="1">The sequence shown here is derived from an EMBL/GenBank/DDBJ whole genome shotgun (WGS) entry which is preliminary data.</text>
</comment>
<proteinExistence type="predicted"/>
<gene>
    <name evidence="1" type="ORF">J2T07_002391</name>
</gene>